<organism evidence="1 2">
    <name type="scientific">Populus alba x Populus x berolinensis</name>
    <dbReference type="NCBI Taxonomy" id="444605"/>
    <lineage>
        <taxon>Eukaryota</taxon>
        <taxon>Viridiplantae</taxon>
        <taxon>Streptophyta</taxon>
        <taxon>Embryophyta</taxon>
        <taxon>Tracheophyta</taxon>
        <taxon>Spermatophyta</taxon>
        <taxon>Magnoliopsida</taxon>
        <taxon>eudicotyledons</taxon>
        <taxon>Gunneridae</taxon>
        <taxon>Pentapetalae</taxon>
        <taxon>rosids</taxon>
        <taxon>fabids</taxon>
        <taxon>Malpighiales</taxon>
        <taxon>Salicaceae</taxon>
        <taxon>Saliceae</taxon>
        <taxon>Populus</taxon>
    </lineage>
</organism>
<comment type="caution">
    <text evidence="1">The sequence shown here is derived from an EMBL/GenBank/DDBJ whole genome shotgun (WGS) entry which is preliminary data.</text>
</comment>
<evidence type="ECO:0000313" key="1">
    <source>
        <dbReference type="EMBL" id="KAJ7010807.1"/>
    </source>
</evidence>
<dbReference type="AlphaFoldDB" id="A0AAD6WFU3"/>
<sequence length="160" mass="17935">MVLTQKALESDKSFLTGGLWLTGEGTNWDLIFKCLSRVGLREANYRQILSTGCVETLLCVQIKTMLFYIKDDLLKVDEMTTKQEHTVEFEDAGEASKNACCICGRLKQLSNECTKSNGGFSCELMSSNREKGELELWEKLLDKAKLIVTQKSVDDCKSSS</sequence>
<protein>
    <submittedName>
        <fullName evidence="1">Uncharacterized protein</fullName>
    </submittedName>
</protein>
<dbReference type="EMBL" id="JAQIZT010000001">
    <property type="protein sequence ID" value="KAJ7010807.1"/>
    <property type="molecule type" value="Genomic_DNA"/>
</dbReference>
<proteinExistence type="predicted"/>
<keyword evidence="2" id="KW-1185">Reference proteome</keyword>
<dbReference type="Proteomes" id="UP001164929">
    <property type="component" value="Chromosome 1"/>
</dbReference>
<gene>
    <name evidence="1" type="ORF">NC653_001309</name>
</gene>
<evidence type="ECO:0000313" key="2">
    <source>
        <dbReference type="Proteomes" id="UP001164929"/>
    </source>
</evidence>
<name>A0AAD6WFU3_9ROSI</name>
<accession>A0AAD6WFU3</accession>
<reference evidence="1 2" key="1">
    <citation type="journal article" date="2023" name="Mol. Ecol. Resour.">
        <title>Chromosome-level genome assembly of a triploid poplar Populus alba 'Berolinensis'.</title>
        <authorList>
            <person name="Chen S."/>
            <person name="Yu Y."/>
            <person name="Wang X."/>
            <person name="Wang S."/>
            <person name="Zhang T."/>
            <person name="Zhou Y."/>
            <person name="He R."/>
            <person name="Meng N."/>
            <person name="Wang Y."/>
            <person name="Liu W."/>
            <person name="Liu Z."/>
            <person name="Liu J."/>
            <person name="Guo Q."/>
            <person name="Huang H."/>
            <person name="Sederoff R.R."/>
            <person name="Wang G."/>
            <person name="Qu G."/>
            <person name="Chen S."/>
        </authorList>
    </citation>
    <scope>NUCLEOTIDE SEQUENCE [LARGE SCALE GENOMIC DNA]</scope>
    <source>
        <strain evidence="1">SC-2020</strain>
    </source>
</reference>